<feature type="transmembrane region" description="Helical" evidence="2">
    <location>
        <begin position="82"/>
        <end position="113"/>
    </location>
</feature>
<evidence type="ECO:0000256" key="1">
    <source>
        <dbReference type="PROSITE-ProRule" id="PRU00339"/>
    </source>
</evidence>
<organism evidence="3 4">
    <name type="scientific">Candidatus Portnoybacteria bacterium CG09_land_8_20_14_0_10_44_13</name>
    <dbReference type="NCBI Taxonomy" id="1974811"/>
    <lineage>
        <taxon>Bacteria</taxon>
        <taxon>Candidatus Portnoyibacteriota</taxon>
    </lineage>
</organism>
<feature type="transmembrane region" description="Helical" evidence="2">
    <location>
        <begin position="220"/>
        <end position="241"/>
    </location>
</feature>
<reference evidence="4" key="1">
    <citation type="submission" date="2017-09" db="EMBL/GenBank/DDBJ databases">
        <title>Depth-based differentiation of microbial function through sediment-hosted aquifers and enrichment of novel symbionts in the deep terrestrial subsurface.</title>
        <authorList>
            <person name="Probst A.J."/>
            <person name="Ladd B."/>
            <person name="Jarett J.K."/>
            <person name="Geller-Mcgrath D.E."/>
            <person name="Sieber C.M.K."/>
            <person name="Emerson J.B."/>
            <person name="Anantharaman K."/>
            <person name="Thomas B.C."/>
            <person name="Malmstrom R."/>
            <person name="Stieglmeier M."/>
            <person name="Klingl A."/>
            <person name="Woyke T."/>
            <person name="Ryan C.M."/>
            <person name="Banfield J.F."/>
        </authorList>
    </citation>
    <scope>NUCLEOTIDE SEQUENCE [LARGE SCALE GENOMIC DNA]</scope>
</reference>
<keyword evidence="2" id="KW-0812">Transmembrane</keyword>
<dbReference type="InterPro" id="IPR011990">
    <property type="entry name" value="TPR-like_helical_dom_sf"/>
</dbReference>
<evidence type="ECO:0000256" key="2">
    <source>
        <dbReference type="SAM" id="Phobius"/>
    </source>
</evidence>
<dbReference type="InterPro" id="IPR019734">
    <property type="entry name" value="TPR_rpt"/>
</dbReference>
<dbReference type="PROSITE" id="PS50005">
    <property type="entry name" value="TPR"/>
    <property type="match status" value="1"/>
</dbReference>
<evidence type="ECO:0000313" key="3">
    <source>
        <dbReference type="EMBL" id="PIS16200.1"/>
    </source>
</evidence>
<keyword evidence="2" id="KW-1133">Transmembrane helix</keyword>
<keyword evidence="2" id="KW-0472">Membrane</keyword>
<keyword evidence="1" id="KW-0802">TPR repeat</keyword>
<feature type="repeat" description="TPR" evidence="1">
    <location>
        <begin position="609"/>
        <end position="642"/>
    </location>
</feature>
<name>A0A2H0WU65_9BACT</name>
<feature type="transmembrane region" description="Helical" evidence="2">
    <location>
        <begin position="270"/>
        <end position="287"/>
    </location>
</feature>
<dbReference type="Gene3D" id="1.25.40.10">
    <property type="entry name" value="Tetratricopeptide repeat domain"/>
    <property type="match status" value="1"/>
</dbReference>
<dbReference type="SMART" id="SM00028">
    <property type="entry name" value="TPR"/>
    <property type="match status" value="1"/>
</dbReference>
<accession>A0A2H0WU65</accession>
<comment type="caution">
    <text evidence="3">The sequence shown here is derived from an EMBL/GenBank/DDBJ whole genome shotgun (WGS) entry which is preliminary data.</text>
</comment>
<proteinExistence type="predicted"/>
<evidence type="ECO:0000313" key="4">
    <source>
        <dbReference type="Proteomes" id="UP000229080"/>
    </source>
</evidence>
<feature type="transmembrane region" description="Helical" evidence="2">
    <location>
        <begin position="320"/>
        <end position="337"/>
    </location>
</feature>
<gene>
    <name evidence="3" type="ORF">COT61_05150</name>
</gene>
<feature type="transmembrane region" description="Helical" evidence="2">
    <location>
        <begin position="179"/>
        <end position="199"/>
    </location>
</feature>
<dbReference type="EMBL" id="PEZF01000180">
    <property type="protein sequence ID" value="PIS16200.1"/>
    <property type="molecule type" value="Genomic_DNA"/>
</dbReference>
<dbReference type="SUPFAM" id="SSF48452">
    <property type="entry name" value="TPR-like"/>
    <property type="match status" value="1"/>
</dbReference>
<feature type="transmembrane region" description="Helical" evidence="2">
    <location>
        <begin position="143"/>
        <end position="159"/>
    </location>
</feature>
<feature type="transmembrane region" description="Helical" evidence="2">
    <location>
        <begin position="15"/>
        <end position="32"/>
    </location>
</feature>
<dbReference type="Proteomes" id="UP000229080">
    <property type="component" value="Unassembled WGS sequence"/>
</dbReference>
<feature type="transmembrane region" description="Helical" evidence="2">
    <location>
        <begin position="294"/>
        <end position="314"/>
    </location>
</feature>
<sequence>MKTTFKQFFNIQTTLKIFVVILILFSYASILCHKINLPTDDLGRHLTNGEIIWQTKSVAQTNLYSYTEPDFESANHHWLSGVVFYLLFKIIGFSGLVIFKIILLLAVFSLVLFISIRRGNFWIASLASIPAIYILSERTDLRPEIFSYFFTALFLFFLYDLEENPAKNRIFWLIPLQLLWANLHIYFFIGIAMTAGFLLEKIITHRKALKNNPLIKKLSFLFLSLIAISLINPYGIKLLLYPLNIFKNYGYDIVENKSPFFLQHLMHNPAISAFKIAVALLIISFFFSFRQWLVFRPIFLFLASLSTTIAGFLMIRNFPFFALIFLPAISINLKNAAERIKIEVEIINERVSSVLKIALPCILTGVIILIFSHYLNEAFFKNKEKGVGLTFQSNASAEFLIKENLKGPIFNNYDIGSYLIYHLYPKEKVFVDNRPEAYPKDFFDYTYLPMQMNEETWQKIDKKYNFNIIYFTQQEGTWWGQSFLRQRLRNDGWAPIYADSQAVILIKNSPENQTIIQQYKITKENIIDKIIYLKDNNFKIQMDGVHLLDLIDRHDLAFDWCQELNKKYPNEGRVWLEMGYLKSAENNQASLEGSSQYLEKAIELGEDLPATYDQLGLIYFNLGQFLKAKSAWQQALNIDSKNQNAKDYLKQYEALNLP</sequence>
<dbReference type="AlphaFoldDB" id="A0A2H0WU65"/>
<protein>
    <submittedName>
        <fullName evidence="3">Uncharacterized protein</fullName>
    </submittedName>
</protein>
<feature type="transmembrane region" description="Helical" evidence="2">
    <location>
        <begin position="357"/>
        <end position="375"/>
    </location>
</feature>